<gene>
    <name evidence="1" type="ORF">DFH08DRAFT_468655</name>
</gene>
<reference evidence="1" key="1">
    <citation type="submission" date="2023-03" db="EMBL/GenBank/DDBJ databases">
        <title>Massive genome expansion in bonnet fungi (Mycena s.s.) driven by repeated elements and novel gene families across ecological guilds.</title>
        <authorList>
            <consortium name="Lawrence Berkeley National Laboratory"/>
            <person name="Harder C.B."/>
            <person name="Miyauchi S."/>
            <person name="Viragh M."/>
            <person name="Kuo A."/>
            <person name="Thoen E."/>
            <person name="Andreopoulos B."/>
            <person name="Lu D."/>
            <person name="Skrede I."/>
            <person name="Drula E."/>
            <person name="Henrissat B."/>
            <person name="Morin E."/>
            <person name="Kohler A."/>
            <person name="Barry K."/>
            <person name="LaButti K."/>
            <person name="Morin E."/>
            <person name="Salamov A."/>
            <person name="Lipzen A."/>
            <person name="Mereny Z."/>
            <person name="Hegedus B."/>
            <person name="Baldrian P."/>
            <person name="Stursova M."/>
            <person name="Weitz H."/>
            <person name="Taylor A."/>
            <person name="Grigoriev I.V."/>
            <person name="Nagy L.G."/>
            <person name="Martin F."/>
            <person name="Kauserud H."/>
        </authorList>
    </citation>
    <scope>NUCLEOTIDE SEQUENCE</scope>
    <source>
        <strain evidence="1">CBHHK002</strain>
    </source>
</reference>
<name>A0AAD7EYH6_9AGAR</name>
<sequence>MSGSSRLRSLSLIAHPNESGLLKFGFINSRDWQSKISSRPSPPMHQSHNIAWDSLTSNLTFVAENPAVTPRRTDFFPRDLPSQANSLNHFARTVATTIRTFSDTERAKYPTKFDAPLQGKLFPDSILERYSSIPYSSVTPKSQLIEYWIERAGPTPSYDIGQGGLVDMVKVLLAENRLDQLLMLAHHPRISLHNLHRIREGGWEHVMQCALDAYILFNVLLSKPELHADGRYKSMRSYTYTLRRLTDSMDCIYDAETFPHREFFFGTLDNAGNVERADPLADFNKLHEYLKMCFRLLYRYDVLARECGIGLDWETNVVYAVGRMKAEYIENGRDAWIMRFI</sequence>
<proteinExistence type="predicted"/>
<protein>
    <submittedName>
        <fullName evidence="1">Uncharacterized protein</fullName>
    </submittedName>
</protein>
<comment type="caution">
    <text evidence="1">The sequence shown here is derived from an EMBL/GenBank/DDBJ whole genome shotgun (WGS) entry which is preliminary data.</text>
</comment>
<organism evidence="1 2">
    <name type="scientific">Mycena albidolilacea</name>
    <dbReference type="NCBI Taxonomy" id="1033008"/>
    <lineage>
        <taxon>Eukaryota</taxon>
        <taxon>Fungi</taxon>
        <taxon>Dikarya</taxon>
        <taxon>Basidiomycota</taxon>
        <taxon>Agaricomycotina</taxon>
        <taxon>Agaricomycetes</taxon>
        <taxon>Agaricomycetidae</taxon>
        <taxon>Agaricales</taxon>
        <taxon>Marasmiineae</taxon>
        <taxon>Mycenaceae</taxon>
        <taxon>Mycena</taxon>
    </lineage>
</organism>
<dbReference type="EMBL" id="JARIHO010000008">
    <property type="protein sequence ID" value="KAJ7356911.1"/>
    <property type="molecule type" value="Genomic_DNA"/>
</dbReference>
<dbReference type="AlphaFoldDB" id="A0AAD7EYH6"/>
<keyword evidence="2" id="KW-1185">Reference proteome</keyword>
<evidence type="ECO:0000313" key="2">
    <source>
        <dbReference type="Proteomes" id="UP001218218"/>
    </source>
</evidence>
<evidence type="ECO:0000313" key="1">
    <source>
        <dbReference type="EMBL" id="KAJ7356911.1"/>
    </source>
</evidence>
<dbReference type="Proteomes" id="UP001218218">
    <property type="component" value="Unassembled WGS sequence"/>
</dbReference>
<accession>A0AAD7EYH6</accession>